<name>A0A7J6UK16_PEROL</name>
<evidence type="ECO:0000313" key="2">
    <source>
        <dbReference type="EMBL" id="KAF4757391.1"/>
    </source>
</evidence>
<feature type="region of interest" description="Disordered" evidence="1">
    <location>
        <begin position="43"/>
        <end position="119"/>
    </location>
</feature>
<reference evidence="2 3" key="1">
    <citation type="submission" date="2020-04" db="EMBL/GenBank/DDBJ databases">
        <title>Perkinsus olseni comparative genomics.</title>
        <authorList>
            <person name="Bogema D.R."/>
        </authorList>
    </citation>
    <scope>NUCLEOTIDE SEQUENCE [LARGE SCALE GENOMIC DNA]</scope>
    <source>
        <strain evidence="2 3">ATCC PRA-207</strain>
    </source>
</reference>
<keyword evidence="3" id="KW-1185">Reference proteome</keyword>
<sequence>MSSTLPPTKPVGKIESAGVNDKRGGSSWQRLGSFIANTFKSLVSSRKRPRVDDDTPEEHSRPTVRRRHNTALPPESDGHNQRGPSRESPSALVKPARRRSNTMLNKKNVIRNGYSRRSTSDNAAAAGAVLLDIEACLP</sequence>
<gene>
    <name evidence="2" type="ORF">FOZ63_021609</name>
</gene>
<protein>
    <submittedName>
        <fullName evidence="2">Uncharacterized protein</fullName>
    </submittedName>
</protein>
<feature type="region of interest" description="Disordered" evidence="1">
    <location>
        <begin position="1"/>
        <end position="29"/>
    </location>
</feature>
<dbReference type="Proteomes" id="UP000553632">
    <property type="component" value="Unassembled WGS sequence"/>
</dbReference>
<evidence type="ECO:0000256" key="1">
    <source>
        <dbReference type="SAM" id="MobiDB-lite"/>
    </source>
</evidence>
<feature type="compositionally biased region" description="Basic and acidic residues" evidence="1">
    <location>
        <begin position="50"/>
        <end position="61"/>
    </location>
</feature>
<evidence type="ECO:0000313" key="3">
    <source>
        <dbReference type="Proteomes" id="UP000553632"/>
    </source>
</evidence>
<feature type="non-terminal residue" evidence="2">
    <location>
        <position position="1"/>
    </location>
</feature>
<accession>A0A7J6UK16</accession>
<comment type="caution">
    <text evidence="2">The sequence shown here is derived from an EMBL/GenBank/DDBJ whole genome shotgun (WGS) entry which is preliminary data.</text>
</comment>
<organism evidence="2 3">
    <name type="scientific">Perkinsus olseni</name>
    <name type="common">Perkinsus atlanticus</name>
    <dbReference type="NCBI Taxonomy" id="32597"/>
    <lineage>
        <taxon>Eukaryota</taxon>
        <taxon>Sar</taxon>
        <taxon>Alveolata</taxon>
        <taxon>Perkinsozoa</taxon>
        <taxon>Perkinsea</taxon>
        <taxon>Perkinsida</taxon>
        <taxon>Perkinsidae</taxon>
        <taxon>Perkinsus</taxon>
    </lineage>
</organism>
<dbReference type="EMBL" id="JABANO010002704">
    <property type="protein sequence ID" value="KAF4757391.1"/>
    <property type="molecule type" value="Genomic_DNA"/>
</dbReference>
<proteinExistence type="predicted"/>
<dbReference type="AlphaFoldDB" id="A0A7J6UK16"/>